<keyword evidence="5" id="KW-0614">Plasmid</keyword>
<dbReference type="EMBL" id="AP004312">
    <property type="protein sequence ID" value="BAD02034.1"/>
    <property type="molecule type" value="Genomic_DNA"/>
</dbReference>
<evidence type="ECO:0000259" key="4">
    <source>
        <dbReference type="PROSITE" id="PS50995"/>
    </source>
</evidence>
<sequence length="174" mass="19788">MQIFPRREAFHELECDFSSFDLEAVGTCLAFLDTTGEVYAAFDKHFERFGLSAGKFTILMQLYTAKRGLSPSEFANRANVTRATITGLLDRLEREGLVERKAHSNDRRMLTITLTEQGKKLVERVLPEHFCRTKGLMTNLTSTEKKTFIKLLDKLRSGIPALSDPSWDHNNLTS</sequence>
<evidence type="ECO:0000256" key="1">
    <source>
        <dbReference type="ARBA" id="ARBA00023015"/>
    </source>
</evidence>
<dbReference type="PROSITE" id="PS01117">
    <property type="entry name" value="HTH_MARR_1"/>
    <property type="match status" value="1"/>
</dbReference>
<dbReference type="PANTHER" id="PTHR42756">
    <property type="entry name" value="TRANSCRIPTIONAL REGULATOR, MARR"/>
    <property type="match status" value="1"/>
</dbReference>
<dbReference type="PRINTS" id="PR00598">
    <property type="entry name" value="HTHMARR"/>
</dbReference>
<dbReference type="Pfam" id="PF01047">
    <property type="entry name" value="MarR"/>
    <property type="match status" value="1"/>
</dbReference>
<feature type="domain" description="HTH marR-type" evidence="4">
    <location>
        <begin position="1"/>
        <end position="157"/>
    </location>
</feature>
<dbReference type="FunCoup" id="Q6ZE66">
    <property type="interactions" value="24"/>
</dbReference>
<reference evidence="5 6" key="1">
    <citation type="journal article" date="2003" name="DNA Res.">
        <title>Structural analysis of four large plasmids harboring in a unicellular cyanobacterium, Synechocystis sp. PCC 6803.</title>
        <authorList>
            <person name="Kaneko T."/>
            <person name="Nakamura Y."/>
            <person name="Sasamoto S."/>
            <person name="Watanabe A."/>
            <person name="Kohara M."/>
            <person name="Matsumoto M."/>
            <person name="Shimpo S."/>
            <person name="Yamada M."/>
            <person name="Tabata S."/>
        </authorList>
    </citation>
    <scope>NUCLEOTIDE SEQUENCE [LARGE SCALE GENOMIC DNA]</scope>
    <source>
        <strain evidence="6">ATCC 27184 / PCC 6803 / Kazusa</strain>
    </source>
</reference>
<geneLocation type="plasmid" evidence="5 6">
    <name>pSYSG</name>
</geneLocation>
<keyword evidence="6" id="KW-1185">Reference proteome</keyword>
<dbReference type="PhylomeDB" id="Q6ZE66"/>
<dbReference type="EnsemblBacteria" id="BAD02034">
    <property type="protein sequence ID" value="BAD02034"/>
    <property type="gene ID" value="BAD02034"/>
</dbReference>
<evidence type="ECO:0000256" key="2">
    <source>
        <dbReference type="ARBA" id="ARBA00023125"/>
    </source>
</evidence>
<accession>Q6ZE66</accession>
<dbReference type="InterPro" id="IPR000835">
    <property type="entry name" value="HTH_MarR-typ"/>
</dbReference>
<dbReference type="SMART" id="SM00347">
    <property type="entry name" value="HTH_MARR"/>
    <property type="match status" value="1"/>
</dbReference>
<dbReference type="InterPro" id="IPR036390">
    <property type="entry name" value="WH_DNA-bd_sf"/>
</dbReference>
<organism evidence="5 6">
    <name type="scientific">Synechocystis sp. (strain ATCC 27184 / PCC 6803 / Kazusa)</name>
    <dbReference type="NCBI Taxonomy" id="1111708"/>
    <lineage>
        <taxon>Bacteria</taxon>
        <taxon>Bacillati</taxon>
        <taxon>Cyanobacteriota</taxon>
        <taxon>Cyanophyceae</taxon>
        <taxon>Synechococcales</taxon>
        <taxon>Merismopediaceae</taxon>
        <taxon>Synechocystis</taxon>
    </lineage>
</organism>
<evidence type="ECO:0000256" key="3">
    <source>
        <dbReference type="ARBA" id="ARBA00023163"/>
    </source>
</evidence>
<dbReference type="PANTHER" id="PTHR42756:SF1">
    <property type="entry name" value="TRANSCRIPTIONAL REPRESSOR OF EMRAB OPERON"/>
    <property type="match status" value="1"/>
</dbReference>
<dbReference type="GO" id="GO:0003677">
    <property type="term" value="F:DNA binding"/>
    <property type="evidence" value="ECO:0007669"/>
    <property type="project" value="UniProtKB-KW"/>
</dbReference>
<dbReference type="GO" id="GO:0006355">
    <property type="term" value="P:regulation of DNA-templated transcription"/>
    <property type="evidence" value="ECO:0000318"/>
    <property type="project" value="GO_Central"/>
</dbReference>
<keyword evidence="3" id="KW-0804">Transcription</keyword>
<dbReference type="KEGG" id="syn:slr8026"/>
<dbReference type="CDD" id="cd00090">
    <property type="entry name" value="HTH_ARSR"/>
    <property type="match status" value="1"/>
</dbReference>
<keyword evidence="1" id="KW-0805">Transcription regulation</keyword>
<dbReference type="InParanoid" id="Q6ZE66"/>
<evidence type="ECO:0000313" key="5">
    <source>
        <dbReference type="EMBL" id="BAD02034.1"/>
    </source>
</evidence>
<dbReference type="InterPro" id="IPR011991">
    <property type="entry name" value="ArsR-like_HTH"/>
</dbReference>
<protein>
    <submittedName>
        <fullName evidence="5">MarR family transcriptional regulatory protein</fullName>
    </submittedName>
</protein>
<dbReference type="InterPro" id="IPR036388">
    <property type="entry name" value="WH-like_DNA-bd_sf"/>
</dbReference>
<proteinExistence type="predicted"/>
<dbReference type="AlphaFoldDB" id="Q6ZE66"/>
<keyword evidence="2" id="KW-0238">DNA-binding</keyword>
<evidence type="ECO:0000313" key="6">
    <source>
        <dbReference type="Proteomes" id="UP000001425"/>
    </source>
</evidence>
<name>Q6ZE66_SYNY3</name>
<dbReference type="Gene3D" id="1.10.10.10">
    <property type="entry name" value="Winged helix-like DNA-binding domain superfamily/Winged helix DNA-binding domain"/>
    <property type="match status" value="1"/>
</dbReference>
<dbReference type="PROSITE" id="PS50995">
    <property type="entry name" value="HTH_MARR_2"/>
    <property type="match status" value="1"/>
</dbReference>
<dbReference type="GO" id="GO:0003700">
    <property type="term" value="F:DNA-binding transcription factor activity"/>
    <property type="evidence" value="ECO:0007669"/>
    <property type="project" value="InterPro"/>
</dbReference>
<gene>
    <name evidence="5" type="ordered locus">slr8026</name>
</gene>
<dbReference type="SUPFAM" id="SSF46785">
    <property type="entry name" value="Winged helix' DNA-binding domain"/>
    <property type="match status" value="1"/>
</dbReference>
<dbReference type="Proteomes" id="UP000001425">
    <property type="component" value="Plasmid pSYSG"/>
</dbReference>
<dbReference type="GO" id="GO:0006950">
    <property type="term" value="P:response to stress"/>
    <property type="evidence" value="ECO:0000318"/>
    <property type="project" value="GO_Central"/>
</dbReference>
<dbReference type="InterPro" id="IPR023187">
    <property type="entry name" value="Tscrpt_reg_MarR-type_CS"/>
</dbReference>